<feature type="domain" description="Fibronectin type-III" evidence="2">
    <location>
        <begin position="1045"/>
        <end position="1114"/>
    </location>
</feature>
<dbReference type="InterPro" id="IPR013783">
    <property type="entry name" value="Ig-like_fold"/>
</dbReference>
<dbReference type="CDD" id="cd00063">
    <property type="entry name" value="FN3"/>
    <property type="match status" value="1"/>
</dbReference>
<accession>A0A844FY44</accession>
<reference evidence="3 4" key="1">
    <citation type="submission" date="2019-08" db="EMBL/GenBank/DDBJ databases">
        <title>In-depth cultivation of the pig gut microbiome towards novel bacterial diversity and tailored functional studies.</title>
        <authorList>
            <person name="Wylensek D."/>
            <person name="Hitch T.C.A."/>
            <person name="Clavel T."/>
        </authorList>
    </citation>
    <scope>NUCLEOTIDE SEQUENCE [LARGE SCALE GENOMIC DNA]</scope>
    <source>
        <strain evidence="3 4">BBE-744-WT-12</strain>
    </source>
</reference>
<dbReference type="SMART" id="SM00060">
    <property type="entry name" value="FN3"/>
    <property type="match status" value="3"/>
</dbReference>
<evidence type="ECO:0000259" key="2">
    <source>
        <dbReference type="SMART" id="SM00060"/>
    </source>
</evidence>
<dbReference type="Proteomes" id="UP000435649">
    <property type="component" value="Unassembled WGS sequence"/>
</dbReference>
<evidence type="ECO:0000256" key="1">
    <source>
        <dbReference type="SAM" id="MobiDB-lite"/>
    </source>
</evidence>
<organism evidence="3 4">
    <name type="scientific">Victivallis lenta</name>
    <dbReference type="NCBI Taxonomy" id="2606640"/>
    <lineage>
        <taxon>Bacteria</taxon>
        <taxon>Pseudomonadati</taxon>
        <taxon>Lentisphaerota</taxon>
        <taxon>Lentisphaeria</taxon>
        <taxon>Victivallales</taxon>
        <taxon>Victivallaceae</taxon>
        <taxon>Victivallis</taxon>
    </lineage>
</organism>
<dbReference type="SUPFAM" id="SSF49265">
    <property type="entry name" value="Fibronectin type III"/>
    <property type="match status" value="1"/>
</dbReference>
<name>A0A844FY44_9BACT</name>
<feature type="region of interest" description="Disordered" evidence="1">
    <location>
        <begin position="942"/>
        <end position="964"/>
    </location>
</feature>
<dbReference type="InterPro" id="IPR003961">
    <property type="entry name" value="FN3_dom"/>
</dbReference>
<feature type="domain" description="Fibronectin type-III" evidence="2">
    <location>
        <begin position="958"/>
        <end position="1028"/>
    </location>
</feature>
<feature type="domain" description="Fibronectin type-III" evidence="2">
    <location>
        <begin position="1129"/>
        <end position="1202"/>
    </location>
</feature>
<keyword evidence="4" id="KW-1185">Reference proteome</keyword>
<dbReference type="InterPro" id="IPR036116">
    <property type="entry name" value="FN3_sf"/>
</dbReference>
<evidence type="ECO:0000313" key="3">
    <source>
        <dbReference type="EMBL" id="MST96220.1"/>
    </source>
</evidence>
<dbReference type="EMBL" id="VUNS01000003">
    <property type="protein sequence ID" value="MST96220.1"/>
    <property type="molecule type" value="Genomic_DNA"/>
</dbReference>
<gene>
    <name evidence="3" type="ORF">FYJ85_04060</name>
</gene>
<protein>
    <submittedName>
        <fullName evidence="3">Fibronectin type III domain-containing protein</fullName>
    </submittedName>
</protein>
<sequence length="1762" mass="183646">MSDDLLSGDVSVTRYENASRNFTTRSAASGPAQLPAGSLPDAPACSARLAADVSAADGFFPGSAGDGNVRRSSVRPAGLPVRMEYFDSAKCADLIPVGEPVVSSAAAAPGYDVLTPAGAEASFTVAADSVSRSAAGDVLLPGLMPEVEYMYGCSPTALAMLLGYYDLYGYDDADYSNIVEGDVDVHSRGSDGNIYNMNEFDSVLGRLVASRDYVERFYERDGRETTPEQELPYTFVGGGVDGGVSQVDISLWNCLADYLGTGQYWRGNPNTGSTFYLDVTLNDILSWYETATFKGDGYTRELDLRFTSSVYGINLYVESRGYSLDGDRTGTFYVDGCGGSFTFEDYMREIDAGRPVLIGTTSHSMVGYGYNKDTREIIFDDTYFSNQRMAWNGIYNYGGSMQQLIDITVITLEGGTPGGSAAGRLVISKAYNEMVESERDVVVRATGSIVADGPAALRLLADNLTVTLEGGSLSGTGSSGNAAISFVNSTVPASGSVFFTGGTVSLSSRASGVGSAAGIAGYGLTVRFSESAAGAAGISIKVGAGTGAGRSYYGIQADGGILKVNGDFGGVIEVDGDHTVFSAMRSAQSYVLYGGSVQIGGKFGGTLTARSLANSAASGEILADAGATGIFARESVSVTGTLSGSWIVRAAGGSDNAASGGTATATGVRGSWIDIFAMDAKMEVRADGSGVNFGAVASGIDAEFTLRLDRFTGSLNVIARSEGGEVGGNAYAVSGREIIGNFGGTVIANGSDDSCAIRAETSLQATVTGTLFSGAWNRPDELPAKLRNFRTYRNELLAATRDRYAISAGGDAQLAFDGTALVLGGISIDSGSLNFSANASVYGDLVSARSVSMNISLRNTQSNHVFLTAGQVSSTLGTITVDADGADFGSYTLVDSAAYAAESVTLAGSFGKVELSVGASHAVGNTVYTLIQDDTRLRLSIEKGNEPEDPDDPGSSGLVMSGRPSVSVRNGVATISWEPATGEGSVYGYSIRVNEKTYFSSSEHYSVALAYGNYTCSVQAIERDGGRRSKWSEEKVFMVGDTEAPVLSFDPSSSVNGSEVTISWMPGTDNIGVEGYLLKIGDREYSVNGTSFTVALGAGEYSYTLRAFDACGNLSEPTTPQSFRIADVESPVFADLPNVSIYGRSFTISWKPAEDNVGVAGYEVTVNGVTYQTGLETSFTLSGQAAGDYSYQVTARDAAGNAASTELRSFTLEEGAPDRYFRKLSGELSAASPAVSFGSFPLLPGWYTLAGDFSGLNAKISVVDERGKTVGRASVKNGVLNFKKPLLLDGACSIRVDSSDKGKSSGDFSLELSGSVFTKGDNSDDEISRLTDAHRITVGDTAGSLISGEWVGYGDAVDYRAVTFGNAGKYAFSINATDAAKLTVWTLRPNGRLKALKKVSVKAGTSGGIAGLLLDAGTYYLSVESANAKKGGSADYDVSLDGVSTFFTKGDNSDDEISRLTDAHRITVGDTAGSLISGEWVGYGDAVDYRAVTFGNAGKYTFSINATDAAKLTVWTLRPNGRLKALKKVSVKAGTSGGIAGLLLDAGTYYLSVESTNAKKGGSADYDVSLDGASTFFTKGDNRDDDPGALPGEFRTALDGNGGRLIDNGWVGYGDAVDYRELEVTRAGAYTFTLSGAADAVKLTLFSEDETGKRRKLKSVSVKNGSGSIEALELGTELRYLAAVESSTAKKGGGTDYSLDFACLPPSASASADLDSWRSASVALDCYEQPSLPGPASELSAAGCSAGLGWSDETKKGNGLLA</sequence>
<dbReference type="Gene3D" id="2.60.40.10">
    <property type="entry name" value="Immunoglobulins"/>
    <property type="match status" value="2"/>
</dbReference>
<dbReference type="RefSeq" id="WP_154417072.1">
    <property type="nucleotide sequence ID" value="NZ_VUNS01000003.1"/>
</dbReference>
<evidence type="ECO:0000313" key="4">
    <source>
        <dbReference type="Proteomes" id="UP000435649"/>
    </source>
</evidence>
<comment type="caution">
    <text evidence="3">The sequence shown here is derived from an EMBL/GenBank/DDBJ whole genome shotgun (WGS) entry which is preliminary data.</text>
</comment>
<proteinExistence type="predicted"/>